<evidence type="ECO:0000313" key="3">
    <source>
        <dbReference type="Proteomes" id="UP001234178"/>
    </source>
</evidence>
<protein>
    <submittedName>
        <fullName evidence="2">Uncharacterized protein</fullName>
    </submittedName>
</protein>
<comment type="caution">
    <text evidence="2">The sequence shown here is derived from an EMBL/GenBank/DDBJ whole genome shotgun (WGS) entry which is preliminary data.</text>
</comment>
<feature type="region of interest" description="Disordered" evidence="1">
    <location>
        <begin position="22"/>
        <end position="52"/>
    </location>
</feature>
<evidence type="ECO:0000256" key="1">
    <source>
        <dbReference type="SAM" id="MobiDB-lite"/>
    </source>
</evidence>
<organism evidence="2 3">
    <name type="scientific">Daphnia magna</name>
    <dbReference type="NCBI Taxonomy" id="35525"/>
    <lineage>
        <taxon>Eukaryota</taxon>
        <taxon>Metazoa</taxon>
        <taxon>Ecdysozoa</taxon>
        <taxon>Arthropoda</taxon>
        <taxon>Crustacea</taxon>
        <taxon>Branchiopoda</taxon>
        <taxon>Diplostraca</taxon>
        <taxon>Cladocera</taxon>
        <taxon>Anomopoda</taxon>
        <taxon>Daphniidae</taxon>
        <taxon>Daphnia</taxon>
    </lineage>
</organism>
<reference evidence="2 3" key="1">
    <citation type="journal article" date="2023" name="Nucleic Acids Res.">
        <title>The hologenome of Daphnia magna reveals possible DNA methylation and microbiome-mediated evolution of the host genome.</title>
        <authorList>
            <person name="Chaturvedi A."/>
            <person name="Li X."/>
            <person name="Dhandapani V."/>
            <person name="Marshall H."/>
            <person name="Kissane S."/>
            <person name="Cuenca-Cambronero M."/>
            <person name="Asole G."/>
            <person name="Calvet F."/>
            <person name="Ruiz-Romero M."/>
            <person name="Marangio P."/>
            <person name="Guigo R."/>
            <person name="Rago D."/>
            <person name="Mirbahai L."/>
            <person name="Eastwood N."/>
            <person name="Colbourne J.K."/>
            <person name="Zhou J."/>
            <person name="Mallon E."/>
            <person name="Orsini L."/>
        </authorList>
    </citation>
    <scope>NUCLEOTIDE SEQUENCE [LARGE SCALE GENOMIC DNA]</scope>
    <source>
        <strain evidence="2">LRV0_1</strain>
    </source>
</reference>
<proteinExistence type="predicted"/>
<dbReference type="Proteomes" id="UP001234178">
    <property type="component" value="Unassembled WGS sequence"/>
</dbReference>
<gene>
    <name evidence="2" type="ORF">OUZ56_013218</name>
</gene>
<evidence type="ECO:0000313" key="2">
    <source>
        <dbReference type="EMBL" id="KAK4008060.1"/>
    </source>
</evidence>
<sequence>MMTERELCRLAEPFLAAHLDDESLASDDNEKEGLQTDNFGNPPTKEKQDLVFDYSSHVIG</sequence>
<accession>A0ABQ9Z5B9</accession>
<dbReference type="EMBL" id="JAOYFB010000002">
    <property type="protein sequence ID" value="KAK4008060.1"/>
    <property type="molecule type" value="Genomic_DNA"/>
</dbReference>
<name>A0ABQ9Z5B9_9CRUS</name>
<keyword evidence="3" id="KW-1185">Reference proteome</keyword>